<feature type="transmembrane region" description="Helical" evidence="1">
    <location>
        <begin position="46"/>
        <end position="66"/>
    </location>
</feature>
<comment type="caution">
    <text evidence="2">The sequence shown here is derived from an EMBL/GenBank/DDBJ whole genome shotgun (WGS) entry which is preliminary data.</text>
</comment>
<gene>
    <name evidence="2" type="ORF">ACFOW9_10800</name>
</gene>
<protein>
    <recommendedName>
        <fullName evidence="4">UsfY protein</fullName>
    </recommendedName>
</protein>
<dbReference type="EMBL" id="JBHSCQ010000017">
    <property type="protein sequence ID" value="MFC4266088.1"/>
    <property type="molecule type" value="Genomic_DNA"/>
</dbReference>
<keyword evidence="1" id="KW-0472">Membrane</keyword>
<keyword evidence="1" id="KW-0812">Transmembrane</keyword>
<keyword evidence="3" id="KW-1185">Reference proteome</keyword>
<evidence type="ECO:0000256" key="1">
    <source>
        <dbReference type="SAM" id="Phobius"/>
    </source>
</evidence>
<proteinExistence type="predicted"/>
<organism evidence="2 3">
    <name type="scientific">Arthrobacter cryoconiti</name>
    <dbReference type="NCBI Taxonomy" id="748907"/>
    <lineage>
        <taxon>Bacteria</taxon>
        <taxon>Bacillati</taxon>
        <taxon>Actinomycetota</taxon>
        <taxon>Actinomycetes</taxon>
        <taxon>Micrococcales</taxon>
        <taxon>Micrococcaceae</taxon>
        <taxon>Arthrobacter</taxon>
    </lineage>
</organism>
<accession>A0ABV8R1T3</accession>
<evidence type="ECO:0000313" key="2">
    <source>
        <dbReference type="EMBL" id="MFC4266088.1"/>
    </source>
</evidence>
<evidence type="ECO:0008006" key="4">
    <source>
        <dbReference type="Google" id="ProtNLM"/>
    </source>
</evidence>
<feature type="transmembrane region" description="Helical" evidence="1">
    <location>
        <begin position="72"/>
        <end position="95"/>
    </location>
</feature>
<reference evidence="3" key="1">
    <citation type="journal article" date="2019" name="Int. J. Syst. Evol. Microbiol.">
        <title>The Global Catalogue of Microorganisms (GCM) 10K type strain sequencing project: providing services to taxonomists for standard genome sequencing and annotation.</title>
        <authorList>
            <consortium name="The Broad Institute Genomics Platform"/>
            <consortium name="The Broad Institute Genome Sequencing Center for Infectious Disease"/>
            <person name="Wu L."/>
            <person name="Ma J."/>
        </authorList>
    </citation>
    <scope>NUCLEOTIDE SEQUENCE [LARGE SCALE GENOMIC DNA]</scope>
    <source>
        <strain evidence="3">CGMCC 1.10698</strain>
    </source>
</reference>
<evidence type="ECO:0000313" key="3">
    <source>
        <dbReference type="Proteomes" id="UP001595773"/>
    </source>
</evidence>
<dbReference type="Proteomes" id="UP001595773">
    <property type="component" value="Unassembled WGS sequence"/>
</dbReference>
<name>A0ABV8R1T3_9MICC</name>
<dbReference type="RefSeq" id="WP_230066917.1">
    <property type="nucleotide sequence ID" value="NZ_BAABLL010000008.1"/>
</dbReference>
<keyword evidence="1" id="KW-1133">Transmembrane helix</keyword>
<sequence length="112" mass="12145">MNTNGFGHPPVPSSDAASLREPMPWMSRRQTGGPYRLPGLQYPLGALIYGLVFVSLGIIALLYTAGAGSEGLAAGVWILLISAGLGVWMIVIAAVRWPWYRKYVQLHGHPPF</sequence>